<name>A0AAN7BEQ9_9PEZI</name>
<proteinExistence type="predicted"/>
<dbReference type="Proteomes" id="UP001301958">
    <property type="component" value="Unassembled WGS sequence"/>
</dbReference>
<dbReference type="EMBL" id="MU865568">
    <property type="protein sequence ID" value="KAK4221243.1"/>
    <property type="molecule type" value="Genomic_DNA"/>
</dbReference>
<evidence type="ECO:0000313" key="2">
    <source>
        <dbReference type="EMBL" id="KAK4221243.1"/>
    </source>
</evidence>
<reference evidence="2" key="1">
    <citation type="journal article" date="2023" name="Mol. Phylogenet. Evol.">
        <title>Genome-scale phylogeny and comparative genomics of the fungal order Sordariales.</title>
        <authorList>
            <person name="Hensen N."/>
            <person name="Bonometti L."/>
            <person name="Westerberg I."/>
            <person name="Brannstrom I.O."/>
            <person name="Guillou S."/>
            <person name="Cros-Aarteil S."/>
            <person name="Calhoun S."/>
            <person name="Haridas S."/>
            <person name="Kuo A."/>
            <person name="Mondo S."/>
            <person name="Pangilinan J."/>
            <person name="Riley R."/>
            <person name="LaButti K."/>
            <person name="Andreopoulos B."/>
            <person name="Lipzen A."/>
            <person name="Chen C."/>
            <person name="Yan M."/>
            <person name="Daum C."/>
            <person name="Ng V."/>
            <person name="Clum A."/>
            <person name="Steindorff A."/>
            <person name="Ohm R.A."/>
            <person name="Martin F."/>
            <person name="Silar P."/>
            <person name="Natvig D.O."/>
            <person name="Lalanne C."/>
            <person name="Gautier V."/>
            <person name="Ament-Velasquez S.L."/>
            <person name="Kruys A."/>
            <person name="Hutchinson M.I."/>
            <person name="Powell A.J."/>
            <person name="Barry K."/>
            <person name="Miller A.N."/>
            <person name="Grigoriev I.V."/>
            <person name="Debuchy R."/>
            <person name="Gladieux P."/>
            <person name="Hiltunen Thoren M."/>
            <person name="Johannesson H."/>
        </authorList>
    </citation>
    <scope>NUCLEOTIDE SEQUENCE</scope>
    <source>
        <strain evidence="2">CBS 990.96</strain>
    </source>
</reference>
<feature type="region of interest" description="Disordered" evidence="1">
    <location>
        <begin position="16"/>
        <end position="37"/>
    </location>
</feature>
<evidence type="ECO:0000256" key="1">
    <source>
        <dbReference type="SAM" id="MobiDB-lite"/>
    </source>
</evidence>
<reference evidence="2" key="2">
    <citation type="submission" date="2023-05" db="EMBL/GenBank/DDBJ databases">
        <authorList>
            <consortium name="Lawrence Berkeley National Laboratory"/>
            <person name="Steindorff A."/>
            <person name="Hensen N."/>
            <person name="Bonometti L."/>
            <person name="Westerberg I."/>
            <person name="Brannstrom I.O."/>
            <person name="Guillou S."/>
            <person name="Cros-Aarteil S."/>
            <person name="Calhoun S."/>
            <person name="Haridas S."/>
            <person name="Kuo A."/>
            <person name="Mondo S."/>
            <person name="Pangilinan J."/>
            <person name="Riley R."/>
            <person name="Labutti K."/>
            <person name="Andreopoulos B."/>
            <person name="Lipzen A."/>
            <person name="Chen C."/>
            <person name="Yanf M."/>
            <person name="Daum C."/>
            <person name="Ng V."/>
            <person name="Clum A."/>
            <person name="Ohm R."/>
            <person name="Martin F."/>
            <person name="Silar P."/>
            <person name="Natvig D."/>
            <person name="Lalanne C."/>
            <person name="Gautier V."/>
            <person name="Ament-Velasquez S.L."/>
            <person name="Kruys A."/>
            <person name="Hutchinson M.I."/>
            <person name="Powell A.J."/>
            <person name="Barry K."/>
            <person name="Miller A.N."/>
            <person name="Grigoriev I.V."/>
            <person name="Debuchy R."/>
            <person name="Gladieux P."/>
            <person name="Thoren M.H."/>
            <person name="Johannesson H."/>
        </authorList>
    </citation>
    <scope>NUCLEOTIDE SEQUENCE</scope>
    <source>
        <strain evidence="2">CBS 990.96</strain>
    </source>
</reference>
<accession>A0AAN7BEQ9</accession>
<sequence>MLSSVCLSKMEKMPVSSRSSVIPMKKHKEDAAKSPRSSSRLSIFATIRRRTSRIFTHHKETPAVTPQLKKRQSWFDSVKTSRHIHHFHREDYCSEDARAEFDELTAMITGTTNSPIPSVPRSPVKRLLRTSSAMFLSLRGRRHDHTIAAEDEDRNQDEHEHEEEDNRSILTIRNNSFYKRDTPSVDLTLPLVCSSTDLDAGNRHSSFQLEVQKAVQDKVDQNFCLDEEGSTEPGPGVSFEGARDRSTLHVGTATMSGCRFAEIGSCGSTYPNPPQTPKSGCSTVDWSPLQSSDSESIVRHSGSEEDSTRTVSSVSDVCITACPREWERVFRSSDYIKDDRPNLSLSLLEGDSGLLASTPRLQHSRSLRDELLQVGELSHICEGDSISVGSELGDEHCCVRK</sequence>
<keyword evidence="3" id="KW-1185">Reference proteome</keyword>
<organism evidence="2 3">
    <name type="scientific">Podospora fimiseda</name>
    <dbReference type="NCBI Taxonomy" id="252190"/>
    <lineage>
        <taxon>Eukaryota</taxon>
        <taxon>Fungi</taxon>
        <taxon>Dikarya</taxon>
        <taxon>Ascomycota</taxon>
        <taxon>Pezizomycotina</taxon>
        <taxon>Sordariomycetes</taxon>
        <taxon>Sordariomycetidae</taxon>
        <taxon>Sordariales</taxon>
        <taxon>Podosporaceae</taxon>
        <taxon>Podospora</taxon>
    </lineage>
</organism>
<feature type="compositionally biased region" description="Basic and acidic residues" evidence="1">
    <location>
        <begin position="296"/>
        <end position="308"/>
    </location>
</feature>
<feature type="compositionally biased region" description="Polar residues" evidence="1">
    <location>
        <begin position="277"/>
        <end position="295"/>
    </location>
</feature>
<dbReference type="AlphaFoldDB" id="A0AAN7BEQ9"/>
<evidence type="ECO:0000313" key="3">
    <source>
        <dbReference type="Proteomes" id="UP001301958"/>
    </source>
</evidence>
<comment type="caution">
    <text evidence="2">The sequence shown here is derived from an EMBL/GenBank/DDBJ whole genome shotgun (WGS) entry which is preliminary data.</text>
</comment>
<feature type="region of interest" description="Disordered" evidence="1">
    <location>
        <begin position="274"/>
        <end position="308"/>
    </location>
</feature>
<protein>
    <submittedName>
        <fullName evidence="2">Uncharacterized protein</fullName>
    </submittedName>
</protein>
<gene>
    <name evidence="2" type="ORF">QBC38DRAFT_492450</name>
</gene>